<dbReference type="VEuPathDB" id="FungiDB:AeMF1_021108"/>
<gene>
    <name evidence="1" type="ORF">Ae201684_005929</name>
</gene>
<reference evidence="1 2" key="1">
    <citation type="submission" date="2019-07" db="EMBL/GenBank/DDBJ databases">
        <title>Genomics analysis of Aphanomyces spp. identifies a new class of oomycete effector associated with host adaptation.</title>
        <authorList>
            <person name="Gaulin E."/>
        </authorList>
    </citation>
    <scope>NUCLEOTIDE SEQUENCE [LARGE SCALE GENOMIC DNA]</scope>
    <source>
        <strain evidence="1 2">ATCC 201684</strain>
    </source>
</reference>
<proteinExistence type="predicted"/>
<dbReference type="AlphaFoldDB" id="A0A6G0XCJ7"/>
<name>A0A6G0XCJ7_9STRA</name>
<comment type="caution">
    <text evidence="1">The sequence shown here is derived from an EMBL/GenBank/DDBJ whole genome shotgun (WGS) entry which is preliminary data.</text>
</comment>
<dbReference type="Proteomes" id="UP000481153">
    <property type="component" value="Unassembled WGS sequence"/>
</dbReference>
<dbReference type="EMBL" id="VJMJ01000079">
    <property type="protein sequence ID" value="KAF0737933.1"/>
    <property type="molecule type" value="Genomic_DNA"/>
</dbReference>
<protein>
    <submittedName>
        <fullName evidence="1">Uncharacterized protein</fullName>
    </submittedName>
</protein>
<keyword evidence="2" id="KW-1185">Reference proteome</keyword>
<accession>A0A6G0XCJ7</accession>
<organism evidence="1 2">
    <name type="scientific">Aphanomyces euteiches</name>
    <dbReference type="NCBI Taxonomy" id="100861"/>
    <lineage>
        <taxon>Eukaryota</taxon>
        <taxon>Sar</taxon>
        <taxon>Stramenopiles</taxon>
        <taxon>Oomycota</taxon>
        <taxon>Saprolegniomycetes</taxon>
        <taxon>Saprolegniales</taxon>
        <taxon>Verrucalvaceae</taxon>
        <taxon>Aphanomyces</taxon>
    </lineage>
</organism>
<evidence type="ECO:0000313" key="2">
    <source>
        <dbReference type="Proteomes" id="UP000481153"/>
    </source>
</evidence>
<sequence length="319" mass="36361">MQEELSPVEHENVKLKRQRQAMLNVITTMTKWISAAKDITRGPGSILHSASNMSLHLVTLSALNPDCRRHGLDWLTQILFQNTNAFLMRYAMEAQPPNCVYGDFHVDVSDLKNVQHIFQAQVDIPYDMDTVVDPVRVHVVDRLSALDVYAKSVTPIDPEIVQRVSPLMKYQRRVSQTGAATWAMNVLYREFQEPNRVTFVGQSVEDDKFERVPFSKRKSMTWVVVTRLGPSMTRVTFMSLSSLEYNDNIFRSLEDQARSYGFHLDGNDPMIAEKYASSMKVVGDPGVATYTAYLANVVQASKEREKAKDQEDFLSLFLQ</sequence>
<evidence type="ECO:0000313" key="1">
    <source>
        <dbReference type="EMBL" id="KAF0737933.1"/>
    </source>
</evidence>